<dbReference type="GO" id="GO:0101005">
    <property type="term" value="F:deubiquitinase activity"/>
    <property type="evidence" value="ECO:0007669"/>
    <property type="project" value="TreeGrafter"/>
</dbReference>
<evidence type="ECO:0000256" key="1">
    <source>
        <dbReference type="ARBA" id="ARBA00008140"/>
    </source>
</evidence>
<comment type="caution">
    <text evidence="5">The sequence shown here is derived from an EMBL/GenBank/DDBJ whole genome shotgun (WGS) entry which is preliminary data.</text>
</comment>
<dbReference type="PANTHER" id="PTHR12378:SF48">
    <property type="entry name" value="PUTATIVE THIOL PEPTIDASE FAMILY PROTEIN-RELATED"/>
    <property type="match status" value="1"/>
</dbReference>
<keyword evidence="3" id="KW-0378">Hydrolase</keyword>
<reference evidence="5" key="1">
    <citation type="submission" date="2022-08" db="EMBL/GenBank/DDBJ databases">
        <authorList>
            <person name="Gutierrez-Valencia J."/>
        </authorList>
    </citation>
    <scope>NUCLEOTIDE SEQUENCE</scope>
</reference>
<organism evidence="5 6">
    <name type="scientific">Linum tenue</name>
    <dbReference type="NCBI Taxonomy" id="586396"/>
    <lineage>
        <taxon>Eukaryota</taxon>
        <taxon>Viridiplantae</taxon>
        <taxon>Streptophyta</taxon>
        <taxon>Embryophyta</taxon>
        <taxon>Tracheophyta</taxon>
        <taxon>Spermatophyta</taxon>
        <taxon>Magnoliopsida</taxon>
        <taxon>eudicotyledons</taxon>
        <taxon>Gunneridae</taxon>
        <taxon>Pentapetalae</taxon>
        <taxon>rosids</taxon>
        <taxon>fabids</taxon>
        <taxon>Malpighiales</taxon>
        <taxon>Linaceae</taxon>
        <taxon>Linum</taxon>
    </lineage>
</organism>
<dbReference type="Gene3D" id="3.90.1720.30">
    <property type="entry name" value="PPPDE domains"/>
    <property type="match status" value="1"/>
</dbReference>
<dbReference type="GO" id="GO:0006508">
    <property type="term" value="P:proteolysis"/>
    <property type="evidence" value="ECO:0007669"/>
    <property type="project" value="UniProtKB-KW"/>
</dbReference>
<dbReference type="SMART" id="SM01179">
    <property type="entry name" value="DUF862"/>
    <property type="match status" value="1"/>
</dbReference>
<evidence type="ECO:0000313" key="6">
    <source>
        <dbReference type="Proteomes" id="UP001154282"/>
    </source>
</evidence>
<evidence type="ECO:0000256" key="3">
    <source>
        <dbReference type="ARBA" id="ARBA00022801"/>
    </source>
</evidence>
<keyword evidence="2" id="KW-0645">Protease</keyword>
<name>A0AAV0KCN2_9ROSI</name>
<dbReference type="PROSITE" id="PS51858">
    <property type="entry name" value="PPPDE"/>
    <property type="match status" value="1"/>
</dbReference>
<evidence type="ECO:0000313" key="5">
    <source>
        <dbReference type="EMBL" id="CAI0420114.1"/>
    </source>
</evidence>
<comment type="similarity">
    <text evidence="1">Belongs to the DeSI family.</text>
</comment>
<dbReference type="Pfam" id="PF05903">
    <property type="entry name" value="Peptidase_C97"/>
    <property type="match status" value="1"/>
</dbReference>
<gene>
    <name evidence="5" type="ORF">LITE_LOCUS18269</name>
</gene>
<proteinExistence type="inferred from homology"/>
<dbReference type="InterPro" id="IPR008580">
    <property type="entry name" value="PPPDE_dom"/>
</dbReference>
<keyword evidence="6" id="KW-1185">Reference proteome</keyword>
<evidence type="ECO:0000256" key="2">
    <source>
        <dbReference type="ARBA" id="ARBA00022670"/>
    </source>
</evidence>
<dbReference type="PANTHER" id="PTHR12378">
    <property type="entry name" value="DESUMOYLATING ISOPEPTIDASE"/>
    <property type="match status" value="1"/>
</dbReference>
<dbReference type="Proteomes" id="UP001154282">
    <property type="component" value="Unassembled WGS sequence"/>
</dbReference>
<dbReference type="AlphaFoldDB" id="A0AAV0KCN2"/>
<evidence type="ECO:0000259" key="4">
    <source>
        <dbReference type="PROSITE" id="PS51858"/>
    </source>
</evidence>
<protein>
    <recommendedName>
        <fullName evidence="4">PPPDE domain-containing protein</fullName>
    </recommendedName>
</protein>
<dbReference type="GO" id="GO:0016579">
    <property type="term" value="P:protein deubiquitination"/>
    <property type="evidence" value="ECO:0007669"/>
    <property type="project" value="TreeGrafter"/>
</dbReference>
<sequence length="170" mass="19337">MEDLNQKATAKEDQVTTTIANEEALKQKEADEFPNPNVTMNLDNVPKKAAITELRSEFVGFPPKHRRDRKNDQAAREAAPVYLNVYDLAPTINGYVYWAGLGAFHSGVEVQGVEYADGKHDKPTSRVFEVEPRQHLRYKFMRLIFVGTTTLEPKQVREASSCRELLWEGL</sequence>
<accession>A0AAV0KCN2</accession>
<dbReference type="InterPro" id="IPR042266">
    <property type="entry name" value="PPPDE_sf"/>
</dbReference>
<dbReference type="EMBL" id="CAMGYJ010000005">
    <property type="protein sequence ID" value="CAI0420114.1"/>
    <property type="molecule type" value="Genomic_DNA"/>
</dbReference>
<feature type="domain" description="PPPDE" evidence="4">
    <location>
        <begin position="79"/>
        <end position="170"/>
    </location>
</feature>